<name>A0A2T2YCL2_9BACT</name>
<organism evidence="1 2">
    <name type="scientific">Adhaeribacter arboris</name>
    <dbReference type="NCBI Taxonomy" id="2072846"/>
    <lineage>
        <taxon>Bacteria</taxon>
        <taxon>Pseudomonadati</taxon>
        <taxon>Bacteroidota</taxon>
        <taxon>Cytophagia</taxon>
        <taxon>Cytophagales</taxon>
        <taxon>Hymenobacteraceae</taxon>
        <taxon>Adhaeribacter</taxon>
    </lineage>
</organism>
<sequence>MIWILVIFFDFLLSNKVSYWQAISRSKVKSSDKISEEGHIFWFLYQLQTNLTKVLDLLPQLVMDPRVKVVEDFQIKTWNDSLNVDESSINWLLHNFHVIARTDPYNSSRIKINNRFYGISQIQSSDLITSTDIYENQIIHGYLQDVKEYLINILANITNNIVSDNDFGLTLREIQINKYFLRLKTIVYNLTDLVDELIYKCNKIIPVSSPKIEWPSIFYGFESKDHYYQIGVQIISWFDRKNFKFDNHFLFSGVRTLDKLYELFCLYKIINAIVDLGYEYNEFAPSNFKINNKWDDRVTAHAGRYSFKKLDGCSITLNYEYVPKYLFTSSSLYKGQLLPDFILEIRKPGVKDINLVILDAKYKPFSNIKRFDLAELTLKYLHGISSDINSINFKGLFLLHPKDKVGKDNTKPVWSYHQEEFDLFSLNPIYPSIGTVEVGVSKKAKSYITDIINIFQNRF</sequence>
<protein>
    <recommendedName>
        <fullName evidence="3">DUF2357 domain-containing protein</fullName>
    </recommendedName>
</protein>
<proteinExistence type="predicted"/>
<dbReference type="EMBL" id="PYFT01000001">
    <property type="protein sequence ID" value="PSR53260.1"/>
    <property type="molecule type" value="Genomic_DNA"/>
</dbReference>
<dbReference type="OrthoDB" id="980345at2"/>
<evidence type="ECO:0000313" key="2">
    <source>
        <dbReference type="Proteomes" id="UP000240357"/>
    </source>
</evidence>
<dbReference type="InterPro" id="IPR007505">
    <property type="entry name" value="PDDEXK_7"/>
</dbReference>
<dbReference type="RefSeq" id="WP_106927710.1">
    <property type="nucleotide sequence ID" value="NZ_PYFT01000001.1"/>
</dbReference>
<evidence type="ECO:0000313" key="1">
    <source>
        <dbReference type="EMBL" id="PSR53260.1"/>
    </source>
</evidence>
<dbReference type="Proteomes" id="UP000240357">
    <property type="component" value="Unassembled WGS sequence"/>
</dbReference>
<accession>A0A2T2YCL2</accession>
<gene>
    <name evidence="1" type="ORF">AHMF7605_06810</name>
</gene>
<dbReference type="AlphaFoldDB" id="A0A2T2YCL2"/>
<keyword evidence="2" id="KW-1185">Reference proteome</keyword>
<dbReference type="Pfam" id="PF04411">
    <property type="entry name" value="PDDEXK_7"/>
    <property type="match status" value="1"/>
</dbReference>
<comment type="caution">
    <text evidence="1">The sequence shown here is derived from an EMBL/GenBank/DDBJ whole genome shotgun (WGS) entry which is preliminary data.</text>
</comment>
<reference evidence="1 2" key="1">
    <citation type="submission" date="2018-03" db="EMBL/GenBank/DDBJ databases">
        <title>Adhaeribacter sp. HMF7605 Genome sequencing and assembly.</title>
        <authorList>
            <person name="Kang H."/>
            <person name="Kang J."/>
            <person name="Cha I."/>
            <person name="Kim H."/>
            <person name="Joh K."/>
        </authorList>
    </citation>
    <scope>NUCLEOTIDE SEQUENCE [LARGE SCALE GENOMIC DNA]</scope>
    <source>
        <strain evidence="1 2">HMF7605</strain>
    </source>
</reference>
<evidence type="ECO:0008006" key="3">
    <source>
        <dbReference type="Google" id="ProtNLM"/>
    </source>
</evidence>